<protein>
    <recommendedName>
        <fullName evidence="5 9">Riboflavin synthase</fullName>
        <ecNumber evidence="4 9">2.5.1.9</ecNumber>
    </recommendedName>
</protein>
<feature type="repeat" description="Lumazine-binding" evidence="10">
    <location>
        <begin position="1"/>
        <end position="97"/>
    </location>
</feature>
<dbReference type="Pfam" id="PF00677">
    <property type="entry name" value="Lum_binding"/>
    <property type="match status" value="2"/>
</dbReference>
<evidence type="ECO:0000256" key="10">
    <source>
        <dbReference type="PROSITE-ProRule" id="PRU00524"/>
    </source>
</evidence>
<dbReference type="CDD" id="cd00402">
    <property type="entry name" value="Riboflavin_synthase_like"/>
    <property type="match status" value="1"/>
</dbReference>
<dbReference type="PANTHER" id="PTHR21098">
    <property type="entry name" value="RIBOFLAVIN SYNTHASE ALPHA CHAIN"/>
    <property type="match status" value="1"/>
</dbReference>
<dbReference type="EC" id="2.5.1.9" evidence="4 9"/>
<dbReference type="GO" id="GO:0009231">
    <property type="term" value="P:riboflavin biosynthetic process"/>
    <property type="evidence" value="ECO:0007669"/>
    <property type="project" value="UniProtKB-KW"/>
</dbReference>
<feature type="repeat" description="Lumazine-binding" evidence="10">
    <location>
        <begin position="98"/>
        <end position="194"/>
    </location>
</feature>
<comment type="caution">
    <text evidence="12">The sequence shown here is derived from an EMBL/GenBank/DDBJ whole genome shotgun (WGS) entry which is preliminary data.</text>
</comment>
<evidence type="ECO:0000256" key="3">
    <source>
        <dbReference type="ARBA" id="ARBA00004887"/>
    </source>
</evidence>
<dbReference type="InterPro" id="IPR001783">
    <property type="entry name" value="Lumazine-bd"/>
</dbReference>
<keyword evidence="7" id="KW-0808">Transferase</keyword>
<evidence type="ECO:0000256" key="6">
    <source>
        <dbReference type="ARBA" id="ARBA00022619"/>
    </source>
</evidence>
<dbReference type="InterPro" id="IPR023366">
    <property type="entry name" value="ATP_synth_asu-like_sf"/>
</dbReference>
<dbReference type="NCBIfam" id="NF006767">
    <property type="entry name" value="PRK09289.1"/>
    <property type="match status" value="1"/>
</dbReference>
<evidence type="ECO:0000256" key="9">
    <source>
        <dbReference type="NCBIfam" id="TIGR00187"/>
    </source>
</evidence>
<evidence type="ECO:0000256" key="8">
    <source>
        <dbReference type="ARBA" id="ARBA00022737"/>
    </source>
</evidence>
<comment type="pathway">
    <text evidence="3">Cofactor biosynthesis; riboflavin biosynthesis; riboflavin from 2-hydroxy-3-oxobutyl phosphate and 5-amino-6-(D-ribitylamino)uracil: step 2/2.</text>
</comment>
<organism evidence="12 13">
    <name type="scientific">Panacagrimonas perspica</name>
    <dbReference type="NCBI Taxonomy" id="381431"/>
    <lineage>
        <taxon>Bacteria</taxon>
        <taxon>Pseudomonadati</taxon>
        <taxon>Pseudomonadota</taxon>
        <taxon>Gammaproteobacteria</taxon>
        <taxon>Nevskiales</taxon>
        <taxon>Nevskiaceae</taxon>
        <taxon>Panacagrimonas</taxon>
    </lineage>
</organism>
<evidence type="ECO:0000313" key="13">
    <source>
        <dbReference type="Proteomes" id="UP000295341"/>
    </source>
</evidence>
<dbReference type="Proteomes" id="UP000295341">
    <property type="component" value="Unassembled WGS sequence"/>
</dbReference>
<keyword evidence="13" id="KW-1185">Reference proteome</keyword>
<dbReference type="Gene3D" id="2.40.30.20">
    <property type="match status" value="2"/>
</dbReference>
<dbReference type="InterPro" id="IPR026017">
    <property type="entry name" value="Lumazine-bd_dom"/>
</dbReference>
<evidence type="ECO:0000256" key="5">
    <source>
        <dbReference type="ARBA" id="ARBA00013950"/>
    </source>
</evidence>
<dbReference type="PROSITE" id="PS51177">
    <property type="entry name" value="LUMAZINE_BIND"/>
    <property type="match status" value="2"/>
</dbReference>
<reference evidence="12 13" key="1">
    <citation type="submission" date="2019-03" db="EMBL/GenBank/DDBJ databases">
        <title>Genomic Encyclopedia of Type Strains, Phase IV (KMG-IV): sequencing the most valuable type-strain genomes for metagenomic binning, comparative biology and taxonomic classification.</title>
        <authorList>
            <person name="Goeker M."/>
        </authorList>
    </citation>
    <scope>NUCLEOTIDE SEQUENCE [LARGE SCALE GENOMIC DNA]</scope>
    <source>
        <strain evidence="12 13">DSM 26377</strain>
    </source>
</reference>
<evidence type="ECO:0000256" key="4">
    <source>
        <dbReference type="ARBA" id="ARBA00012827"/>
    </source>
</evidence>
<proteinExistence type="predicted"/>
<accession>A0A4S3KBI3</accession>
<dbReference type="EMBL" id="SOBT01000008">
    <property type="protein sequence ID" value="TDU32281.1"/>
    <property type="molecule type" value="Genomic_DNA"/>
</dbReference>
<feature type="domain" description="Lumazine-binding" evidence="11">
    <location>
        <begin position="1"/>
        <end position="97"/>
    </location>
</feature>
<keyword evidence="8" id="KW-0677">Repeat</keyword>
<evidence type="ECO:0000256" key="7">
    <source>
        <dbReference type="ARBA" id="ARBA00022679"/>
    </source>
</evidence>
<dbReference type="NCBIfam" id="TIGR00187">
    <property type="entry name" value="ribE"/>
    <property type="match status" value="1"/>
</dbReference>
<feature type="domain" description="Lumazine-binding" evidence="11">
    <location>
        <begin position="98"/>
        <end position="194"/>
    </location>
</feature>
<dbReference type="SUPFAM" id="SSF63380">
    <property type="entry name" value="Riboflavin synthase domain-like"/>
    <property type="match status" value="2"/>
</dbReference>
<evidence type="ECO:0000259" key="11">
    <source>
        <dbReference type="PROSITE" id="PS51177"/>
    </source>
</evidence>
<dbReference type="AlphaFoldDB" id="A0A4S3KBI3"/>
<evidence type="ECO:0000313" key="12">
    <source>
        <dbReference type="EMBL" id="TDU32281.1"/>
    </source>
</evidence>
<comment type="function">
    <text evidence="2">Catalyzes the dismutation of two molecules of 6,7-dimethyl-8-ribityllumazine, resulting in the formation of riboflavin and 5-amino-6-(D-ribitylamino)uracil.</text>
</comment>
<dbReference type="PANTHER" id="PTHR21098:SF12">
    <property type="entry name" value="RIBOFLAVIN SYNTHASE"/>
    <property type="match status" value="1"/>
</dbReference>
<name>A0A4S3KBI3_9GAMM</name>
<dbReference type="OrthoDB" id="9788537at2"/>
<keyword evidence="6" id="KW-0686">Riboflavin biosynthesis</keyword>
<sequence length="200" mass="21705">MFTGIIESQGRIVAVEPRGGDVRMLIESDDGYLAGVALGDSVAVSGICLTVREKTEKGFTADLSVETLQATSSGYWSAGRRVNLEKALTPHKPLGGHLVSGHVDGIGRLVERYEEARSWRMQFEVPVDLAKYIARKGSITIDGISLTVNDVEAQRFGVNIIPHTLGQTTLGDLQSGDAVNLEVDLIARYLERLLQARETP</sequence>
<dbReference type="InterPro" id="IPR017938">
    <property type="entry name" value="Riboflavin_synthase-like_b-brl"/>
</dbReference>
<evidence type="ECO:0000256" key="1">
    <source>
        <dbReference type="ARBA" id="ARBA00000968"/>
    </source>
</evidence>
<gene>
    <name evidence="12" type="ORF">DFR24_1672</name>
</gene>
<dbReference type="GO" id="GO:0004746">
    <property type="term" value="F:riboflavin synthase activity"/>
    <property type="evidence" value="ECO:0007669"/>
    <property type="project" value="UniProtKB-UniRule"/>
</dbReference>
<comment type="catalytic activity">
    <reaction evidence="1">
        <text>2 6,7-dimethyl-8-(1-D-ribityl)lumazine + H(+) = 5-amino-6-(D-ribitylamino)uracil + riboflavin</text>
        <dbReference type="Rhea" id="RHEA:20772"/>
        <dbReference type="ChEBI" id="CHEBI:15378"/>
        <dbReference type="ChEBI" id="CHEBI:15934"/>
        <dbReference type="ChEBI" id="CHEBI:57986"/>
        <dbReference type="ChEBI" id="CHEBI:58201"/>
        <dbReference type="EC" id="2.5.1.9"/>
    </reaction>
</comment>
<dbReference type="FunFam" id="2.40.30.20:FF:000004">
    <property type="entry name" value="Riboflavin synthase, alpha subunit"/>
    <property type="match status" value="1"/>
</dbReference>
<dbReference type="RefSeq" id="WP_133880794.1">
    <property type="nucleotide sequence ID" value="NZ_MWIN01000001.1"/>
</dbReference>
<dbReference type="NCBIfam" id="NF009566">
    <property type="entry name" value="PRK13020.1"/>
    <property type="match status" value="1"/>
</dbReference>
<evidence type="ECO:0000256" key="2">
    <source>
        <dbReference type="ARBA" id="ARBA00002803"/>
    </source>
</evidence>
<dbReference type="PIRSF" id="PIRSF000498">
    <property type="entry name" value="Riboflavin_syn_A"/>
    <property type="match status" value="1"/>
</dbReference>